<sequence>MATIYRFLFLRREEDDLFLPFYRIACSLFLLIHFWAIRADFPFIYGNNGMIPADLSDLFKKPTIPTISNITTLLQQLIPMSNDTALLTIRAYYTLLGICLLVGFLSRISAIQLLLLHAILVNGAHLYSYGADTFTSIALLYCCLFPVGQQLSLDRLLFPRTAWVNPSFYRKILQLHICIVYFFSGLEKLIGFNWWNGEAIWKAIHLPFLYPSFNPDYSFMATYPVIPVLIGWMTILTEILYPVFIWKQAYRKTWLGLVLTMHTGIMITLSLYFFSTLMILLNLAAFMHLRKPGTVYAT</sequence>
<evidence type="ECO:0000259" key="6">
    <source>
        <dbReference type="SMART" id="SM00752"/>
    </source>
</evidence>
<feature type="transmembrane region" description="Helical" evidence="5">
    <location>
        <begin position="91"/>
        <end position="120"/>
    </location>
</feature>
<dbReference type="RefSeq" id="WP_264730922.1">
    <property type="nucleotide sequence ID" value="NZ_JAPDNR010000001.1"/>
</dbReference>
<evidence type="ECO:0000256" key="3">
    <source>
        <dbReference type="ARBA" id="ARBA00022989"/>
    </source>
</evidence>
<comment type="subcellular location">
    <subcellularLocation>
        <location evidence="1">Endomembrane system</location>
        <topology evidence="1">Multi-pass membrane protein</topology>
    </subcellularLocation>
</comment>
<evidence type="ECO:0000313" key="7">
    <source>
        <dbReference type="EMBL" id="MCW3484973.1"/>
    </source>
</evidence>
<feature type="domain" description="HTTM-like" evidence="6">
    <location>
        <begin position="11"/>
        <end position="291"/>
    </location>
</feature>
<dbReference type="PANTHER" id="PTHR39535">
    <property type="entry name" value="SPORULATION-DELAYING PROTEIN SDPB"/>
    <property type="match status" value="1"/>
</dbReference>
<dbReference type="PANTHER" id="PTHR39535:SF2">
    <property type="entry name" value="HTTM DOMAIN-CONTAINING PROTEIN"/>
    <property type="match status" value="1"/>
</dbReference>
<reference evidence="7 8" key="1">
    <citation type="submission" date="2022-10" db="EMBL/GenBank/DDBJ databases">
        <title>Chitinophaga nivalis PC15 sp. nov., isolated from Pyeongchang county, South Korea.</title>
        <authorList>
            <person name="Trinh H.N."/>
        </authorList>
    </citation>
    <scope>NUCLEOTIDE SEQUENCE [LARGE SCALE GENOMIC DNA]</scope>
    <source>
        <strain evidence="7 8">PC14</strain>
    </source>
</reference>
<name>A0ABT3ILZ5_9BACT</name>
<dbReference type="Proteomes" id="UP001207742">
    <property type="component" value="Unassembled WGS sequence"/>
</dbReference>
<gene>
    <name evidence="7" type="ORF">OL497_13775</name>
</gene>
<dbReference type="EMBL" id="JAPDNS010000001">
    <property type="protein sequence ID" value="MCW3484973.1"/>
    <property type="molecule type" value="Genomic_DNA"/>
</dbReference>
<proteinExistence type="predicted"/>
<keyword evidence="4 5" id="KW-0472">Membrane</keyword>
<accession>A0ABT3ILZ5</accession>
<feature type="transmembrane region" description="Helical" evidence="5">
    <location>
        <begin position="253"/>
        <end position="281"/>
    </location>
</feature>
<keyword evidence="8" id="KW-1185">Reference proteome</keyword>
<feature type="transmembrane region" description="Helical" evidence="5">
    <location>
        <begin position="217"/>
        <end position="241"/>
    </location>
</feature>
<keyword evidence="3 5" id="KW-1133">Transmembrane helix</keyword>
<evidence type="ECO:0000256" key="2">
    <source>
        <dbReference type="ARBA" id="ARBA00022692"/>
    </source>
</evidence>
<keyword evidence="2 5" id="KW-0812">Transmembrane</keyword>
<evidence type="ECO:0000256" key="5">
    <source>
        <dbReference type="SAM" id="Phobius"/>
    </source>
</evidence>
<evidence type="ECO:0000256" key="1">
    <source>
        <dbReference type="ARBA" id="ARBA00004127"/>
    </source>
</evidence>
<feature type="transmembrane region" description="Helical" evidence="5">
    <location>
        <begin position="126"/>
        <end position="147"/>
    </location>
</feature>
<evidence type="ECO:0000256" key="4">
    <source>
        <dbReference type="ARBA" id="ARBA00023136"/>
    </source>
</evidence>
<organism evidence="7 8">
    <name type="scientific">Chitinophaga nivalis</name>
    <dbReference type="NCBI Taxonomy" id="2991709"/>
    <lineage>
        <taxon>Bacteria</taxon>
        <taxon>Pseudomonadati</taxon>
        <taxon>Bacteroidota</taxon>
        <taxon>Chitinophagia</taxon>
        <taxon>Chitinophagales</taxon>
        <taxon>Chitinophagaceae</taxon>
        <taxon>Chitinophaga</taxon>
    </lineage>
</organism>
<protein>
    <recommendedName>
        <fullName evidence="6">HTTM-like domain-containing protein</fullName>
    </recommendedName>
</protein>
<comment type="caution">
    <text evidence="7">The sequence shown here is derived from an EMBL/GenBank/DDBJ whole genome shotgun (WGS) entry which is preliminary data.</text>
</comment>
<dbReference type="InterPro" id="IPR011020">
    <property type="entry name" value="HTTM-like"/>
</dbReference>
<evidence type="ECO:0000313" key="8">
    <source>
        <dbReference type="Proteomes" id="UP001207742"/>
    </source>
</evidence>
<feature type="transmembrane region" description="Helical" evidence="5">
    <location>
        <begin position="20"/>
        <end position="37"/>
    </location>
</feature>
<dbReference type="SMART" id="SM00752">
    <property type="entry name" value="HTTM"/>
    <property type="match status" value="1"/>
</dbReference>
<dbReference type="InterPro" id="IPR052964">
    <property type="entry name" value="Sporulation_signal_mat"/>
</dbReference>